<feature type="compositionally biased region" description="Basic and acidic residues" evidence="2">
    <location>
        <begin position="134"/>
        <end position="143"/>
    </location>
</feature>
<proteinExistence type="predicted"/>
<dbReference type="RefSeq" id="WP_220334816.1">
    <property type="nucleotide sequence ID" value="NZ_JAEUAK010000004.1"/>
</dbReference>
<sequence length="411" mass="44313">MSDIDTGAAFAAAEPSAASNEQVVQTPNPIRTDPQPALKEEAPKPSARDAIAKAREKVAEQEKAEAVSKPVKSEPAKTDPAKAGAKETEKPASKPSNENRDEGGRYKPKDGGAETQQQQPKAGEGNEAQTAPKPRYEAPKRFSSDVAASADWAKTPESVQAAVHRVQREMEDGITKYKASHDRYENLRQFDEIARGNGHDLRQSLEKVVAIEQAFARNPVEGFQRICDHFGLNMRQLAAHIAGQKPEDVQVQQEGTINELRRELADLKQQISGVSTGFQQQQTAATSKEVEAFASQPEYARFYDLMDDIAFFLKSDKVDPALPPIDRLKAAYQLADRLNPDPTAKPATTTAPASDAVAATASDATSEALAAQTRKGGKSITGAPNAGEDVADREPSTSVRDSIKRAFAQAG</sequence>
<feature type="compositionally biased region" description="Low complexity" evidence="2">
    <location>
        <begin position="341"/>
        <end position="371"/>
    </location>
</feature>
<reference evidence="3 4" key="1">
    <citation type="journal article" date="2021" name="MBio">
        <title>Poor Competitiveness of Bradyrhizobium in Pigeon Pea Root Colonization in Indian Soils.</title>
        <authorList>
            <person name="Chalasani D."/>
            <person name="Basu A."/>
            <person name="Pullabhotla S.V.S.R.N."/>
            <person name="Jorrin B."/>
            <person name="Neal A.L."/>
            <person name="Poole P.S."/>
            <person name="Podile A.R."/>
            <person name="Tkacz A."/>
        </authorList>
    </citation>
    <scope>NUCLEOTIDE SEQUENCE [LARGE SCALE GENOMIC DNA]</scope>
    <source>
        <strain evidence="3 4">HU56</strain>
    </source>
</reference>
<evidence type="ECO:0000313" key="4">
    <source>
        <dbReference type="Proteomes" id="UP000717752"/>
    </source>
</evidence>
<feature type="region of interest" description="Disordered" evidence="2">
    <location>
        <begin position="339"/>
        <end position="401"/>
    </location>
</feature>
<dbReference type="Proteomes" id="UP000717752">
    <property type="component" value="Unassembled WGS sequence"/>
</dbReference>
<dbReference type="EMBL" id="JAEUAK010000004">
    <property type="protein sequence ID" value="MBW9053454.1"/>
    <property type="molecule type" value="Genomic_DNA"/>
</dbReference>
<accession>A0ABS7GW99</accession>
<evidence type="ECO:0000313" key="3">
    <source>
        <dbReference type="EMBL" id="MBW9053454.1"/>
    </source>
</evidence>
<organism evidence="3 4">
    <name type="scientific">Rhizobium mesosinicum</name>
    <dbReference type="NCBI Taxonomy" id="335017"/>
    <lineage>
        <taxon>Bacteria</taxon>
        <taxon>Pseudomonadati</taxon>
        <taxon>Pseudomonadota</taxon>
        <taxon>Alphaproteobacteria</taxon>
        <taxon>Hyphomicrobiales</taxon>
        <taxon>Rhizobiaceae</taxon>
        <taxon>Rhizobium/Agrobacterium group</taxon>
        <taxon>Rhizobium</taxon>
    </lineage>
</organism>
<protein>
    <submittedName>
        <fullName evidence="3">Uncharacterized protein</fullName>
    </submittedName>
</protein>
<evidence type="ECO:0000256" key="2">
    <source>
        <dbReference type="SAM" id="MobiDB-lite"/>
    </source>
</evidence>
<name>A0ABS7GW99_9HYPH</name>
<feature type="compositionally biased region" description="Low complexity" evidence="2">
    <location>
        <begin position="8"/>
        <end position="18"/>
    </location>
</feature>
<keyword evidence="4" id="KW-1185">Reference proteome</keyword>
<gene>
    <name evidence="3" type="ORF">JNB85_13650</name>
</gene>
<feature type="compositionally biased region" description="Basic and acidic residues" evidence="2">
    <location>
        <begin position="38"/>
        <end position="112"/>
    </location>
</feature>
<feature type="compositionally biased region" description="Polar residues" evidence="2">
    <location>
        <begin position="19"/>
        <end position="29"/>
    </location>
</feature>
<feature type="coiled-coil region" evidence="1">
    <location>
        <begin position="250"/>
        <end position="277"/>
    </location>
</feature>
<evidence type="ECO:0000256" key="1">
    <source>
        <dbReference type="SAM" id="Coils"/>
    </source>
</evidence>
<keyword evidence="1" id="KW-0175">Coiled coil</keyword>
<comment type="caution">
    <text evidence="3">The sequence shown here is derived from an EMBL/GenBank/DDBJ whole genome shotgun (WGS) entry which is preliminary data.</text>
</comment>
<feature type="region of interest" description="Disordered" evidence="2">
    <location>
        <begin position="1"/>
        <end position="151"/>
    </location>
</feature>